<keyword evidence="1" id="KW-0472">Membrane</keyword>
<keyword evidence="1" id="KW-1133">Transmembrane helix</keyword>
<dbReference type="RefSeq" id="WP_075049257.1">
    <property type="nucleotide sequence ID" value="NZ_CP006867.1"/>
</dbReference>
<reference evidence="2 3" key="1">
    <citation type="submission" date="2013-11" db="EMBL/GenBank/DDBJ databases">
        <title>Comparative genomics of Ignicoccus.</title>
        <authorList>
            <person name="Podar M."/>
        </authorList>
    </citation>
    <scope>NUCLEOTIDE SEQUENCE [LARGE SCALE GENOMIC DNA]</scope>
    <source>
        <strain evidence="2 3">DSM 13165</strain>
    </source>
</reference>
<name>A0A0U3FRP9_9CREN</name>
<gene>
    <name evidence="2" type="ORF">EYM_00970</name>
</gene>
<sequence>MNVDKAFHLISGLLFVSAGIALTLDIKVPLSFDPKLLLGLLLIAIGVSIAFGASLGSALVFGLSLLVLLLSISSLSFPFEFNVKGSTLSSKGNVTNCDGLSVKAILSKMRILSGNSTEYLTEGPSDQVLLNACSLRFCCSNTSLEIGDLKSLDLELVMSSLRGNVNKCLGELRVNSVMSDSSLELEIPSNCNSEIRLESVMGSIKLKVIVPNGTKVKYSLSGALGEAVVETPEGASSIGEFGEGSNEVLIRGKASLGEIRVQIQRK</sequence>
<dbReference type="KEGG" id="iis:EYM_00970"/>
<organism evidence="2 3">
    <name type="scientific">Ignicoccus islandicus DSM 13165</name>
    <dbReference type="NCBI Taxonomy" id="940295"/>
    <lineage>
        <taxon>Archaea</taxon>
        <taxon>Thermoproteota</taxon>
        <taxon>Thermoprotei</taxon>
        <taxon>Desulfurococcales</taxon>
        <taxon>Desulfurococcaceae</taxon>
        <taxon>Ignicoccus</taxon>
    </lineage>
</organism>
<proteinExistence type="predicted"/>
<keyword evidence="3" id="KW-1185">Reference proteome</keyword>
<feature type="transmembrane region" description="Helical" evidence="1">
    <location>
        <begin position="6"/>
        <end position="24"/>
    </location>
</feature>
<feature type="transmembrane region" description="Helical" evidence="1">
    <location>
        <begin position="59"/>
        <end position="81"/>
    </location>
</feature>
<dbReference type="Proteomes" id="UP000060778">
    <property type="component" value="Chromosome"/>
</dbReference>
<accession>A0A0U3FRP9</accession>
<feature type="transmembrane region" description="Helical" evidence="1">
    <location>
        <begin position="36"/>
        <end position="53"/>
    </location>
</feature>
<dbReference type="GeneID" id="30679611"/>
<keyword evidence="1" id="KW-0812">Transmembrane</keyword>
<protein>
    <submittedName>
        <fullName evidence="2">Uncharacterized protein</fullName>
    </submittedName>
</protein>
<evidence type="ECO:0000256" key="1">
    <source>
        <dbReference type="SAM" id="Phobius"/>
    </source>
</evidence>
<dbReference type="STRING" id="940295.EYM_00970"/>
<evidence type="ECO:0000313" key="2">
    <source>
        <dbReference type="EMBL" id="ALU12160.1"/>
    </source>
</evidence>
<dbReference type="AlphaFoldDB" id="A0A0U3FRP9"/>
<evidence type="ECO:0000313" key="3">
    <source>
        <dbReference type="Proteomes" id="UP000060778"/>
    </source>
</evidence>
<dbReference type="EMBL" id="CP006867">
    <property type="protein sequence ID" value="ALU12160.1"/>
    <property type="molecule type" value="Genomic_DNA"/>
</dbReference>